<dbReference type="InterPro" id="IPR001130">
    <property type="entry name" value="TatD-like"/>
</dbReference>
<sequence length="263" mass="30046">MKGNCFSLMDTHLHWDQLPEDQMEGIVNRALEAKVEKAVAVATDPCSCLDLLQWKKRFPEFLVVGFGLHPEYHHGSQDEEKVLRLIGEHRDQIHAVGEVGLPYYRLREEERHRPPERESIRRLEEFLRIARDLDLPVILHAVHTMAAPVLDALLKIGVKRGVFHWLKAPKDVVDAILKANFYISVTPEVCYRERDQELVKQVPLDSLLLETDAPWPYHGPFKGQTAEPSWILESAKEVAAIKGIEVQTVAEKTTANARKLFAL</sequence>
<name>A0A7D4CDQ6_9BACL</name>
<feature type="binding site" evidence="4">
    <location>
        <position position="212"/>
    </location>
    <ligand>
        <name>a divalent metal cation</name>
        <dbReference type="ChEBI" id="CHEBI:60240"/>
        <label>1</label>
    </ligand>
</feature>
<dbReference type="PIRSF" id="PIRSF005902">
    <property type="entry name" value="DNase_TatD"/>
    <property type="match status" value="1"/>
</dbReference>
<dbReference type="EMBL" id="CP048104">
    <property type="protein sequence ID" value="QKG83534.1"/>
    <property type="molecule type" value="Genomic_DNA"/>
</dbReference>
<feature type="binding site" evidence="4">
    <location>
        <position position="12"/>
    </location>
    <ligand>
        <name>a divalent metal cation</name>
        <dbReference type="ChEBI" id="CHEBI:60240"/>
        <label>1</label>
    </ligand>
</feature>
<evidence type="ECO:0000256" key="3">
    <source>
        <dbReference type="ARBA" id="ARBA00022801"/>
    </source>
</evidence>
<keyword evidence="3 5" id="KW-0378">Hydrolase</keyword>
<dbReference type="GO" id="GO:0046872">
    <property type="term" value="F:metal ion binding"/>
    <property type="evidence" value="ECO:0007669"/>
    <property type="project" value="UniProtKB-KW"/>
</dbReference>
<feature type="binding site" evidence="4">
    <location>
        <position position="140"/>
    </location>
    <ligand>
        <name>a divalent metal cation</name>
        <dbReference type="ChEBI" id="CHEBI:60240"/>
        <label>2</label>
    </ligand>
</feature>
<dbReference type="PROSITE" id="PS01091">
    <property type="entry name" value="TATD_3"/>
    <property type="match status" value="1"/>
</dbReference>
<dbReference type="RefSeq" id="WP_173220363.1">
    <property type="nucleotide sequence ID" value="NZ_CP048104.1"/>
</dbReference>
<dbReference type="InterPro" id="IPR032466">
    <property type="entry name" value="Metal_Hydrolase"/>
</dbReference>
<proteinExistence type="inferred from homology"/>
<keyword evidence="2 4" id="KW-0479">Metal-binding</keyword>
<dbReference type="CDD" id="cd01310">
    <property type="entry name" value="TatD_DNAse"/>
    <property type="match status" value="1"/>
</dbReference>
<evidence type="ECO:0000256" key="2">
    <source>
        <dbReference type="ARBA" id="ARBA00022723"/>
    </source>
</evidence>
<dbReference type="KEGG" id="kpul:GXN76_02965"/>
<evidence type="ECO:0000313" key="6">
    <source>
        <dbReference type="Proteomes" id="UP000503088"/>
    </source>
</evidence>
<dbReference type="GO" id="GO:0016788">
    <property type="term" value="F:hydrolase activity, acting on ester bonds"/>
    <property type="evidence" value="ECO:0007669"/>
    <property type="project" value="InterPro"/>
</dbReference>
<dbReference type="InterPro" id="IPR018228">
    <property type="entry name" value="DNase_TatD-rel_CS"/>
</dbReference>
<evidence type="ECO:0000313" key="5">
    <source>
        <dbReference type="EMBL" id="QKG83534.1"/>
    </source>
</evidence>
<comment type="similarity">
    <text evidence="1">Belongs to the metallo-dependent hydrolases superfamily. TatD-type hydrolase family.</text>
</comment>
<reference evidence="5 6" key="1">
    <citation type="submission" date="2020-01" db="EMBL/GenBank/DDBJ databases">
        <authorList>
            <person name="Gulvik C.A."/>
            <person name="Batra D.G."/>
        </authorList>
    </citation>
    <scope>NUCLEOTIDE SEQUENCE [LARGE SCALE GENOMIC DNA]</scope>
    <source>
        <strain evidence="5 6">W9323</strain>
    </source>
</reference>
<dbReference type="PANTHER" id="PTHR46317:SF1">
    <property type="entry name" value="HYDROLASE, TATD FAMILY"/>
    <property type="match status" value="1"/>
</dbReference>
<dbReference type="PANTHER" id="PTHR46317">
    <property type="entry name" value="HYDROLASE OF PHP SUPERFAMILY-RELATED PROTEIN"/>
    <property type="match status" value="1"/>
</dbReference>
<evidence type="ECO:0000256" key="4">
    <source>
        <dbReference type="PIRSR" id="PIRSR005902-1"/>
    </source>
</evidence>
<feature type="binding site" evidence="4">
    <location>
        <position position="164"/>
    </location>
    <ligand>
        <name>a divalent metal cation</name>
        <dbReference type="ChEBI" id="CHEBI:60240"/>
        <label>2</label>
    </ligand>
</feature>
<dbReference type="Gene3D" id="3.20.20.140">
    <property type="entry name" value="Metal-dependent hydrolases"/>
    <property type="match status" value="1"/>
</dbReference>
<evidence type="ECO:0000256" key="1">
    <source>
        <dbReference type="ARBA" id="ARBA00009275"/>
    </source>
</evidence>
<protein>
    <submittedName>
        <fullName evidence="5">TatD family hydrolase</fullName>
    </submittedName>
</protein>
<dbReference type="Proteomes" id="UP000503088">
    <property type="component" value="Chromosome"/>
</dbReference>
<dbReference type="SUPFAM" id="SSF51556">
    <property type="entry name" value="Metallo-dependent hydrolases"/>
    <property type="match status" value="1"/>
</dbReference>
<dbReference type="Pfam" id="PF01026">
    <property type="entry name" value="TatD_DNase"/>
    <property type="match status" value="1"/>
</dbReference>
<dbReference type="AlphaFoldDB" id="A0A7D4CDQ6"/>
<feature type="binding site" evidence="4">
    <location>
        <position position="98"/>
    </location>
    <ligand>
        <name>a divalent metal cation</name>
        <dbReference type="ChEBI" id="CHEBI:60240"/>
        <label>1</label>
    </ligand>
</feature>
<accession>A0A7D4CDQ6</accession>
<organism evidence="5 6">
    <name type="scientific">Kroppenstedtia pulmonis</name>
    <dbReference type="NCBI Taxonomy" id="1380685"/>
    <lineage>
        <taxon>Bacteria</taxon>
        <taxon>Bacillati</taxon>
        <taxon>Bacillota</taxon>
        <taxon>Bacilli</taxon>
        <taxon>Bacillales</taxon>
        <taxon>Thermoactinomycetaceae</taxon>
        <taxon>Kroppenstedtia</taxon>
    </lineage>
</organism>
<gene>
    <name evidence="5" type="ORF">GXN76_02965</name>
</gene>
<keyword evidence="6" id="KW-1185">Reference proteome</keyword>
<feature type="binding site" evidence="4">
    <location>
        <position position="14"/>
    </location>
    <ligand>
        <name>a divalent metal cation</name>
        <dbReference type="ChEBI" id="CHEBI:60240"/>
        <label>1</label>
    </ligand>
</feature>